<name>A0A0D6LTD7_9BILA</name>
<gene>
    <name evidence="2" type="ORF">ANCCEY_06463</name>
</gene>
<evidence type="ECO:0000256" key="1">
    <source>
        <dbReference type="SAM" id="MobiDB-lite"/>
    </source>
</evidence>
<evidence type="ECO:0000313" key="3">
    <source>
        <dbReference type="Proteomes" id="UP000054495"/>
    </source>
</evidence>
<dbReference type="AlphaFoldDB" id="A0A0D6LTD7"/>
<feature type="region of interest" description="Disordered" evidence="1">
    <location>
        <begin position="1"/>
        <end position="23"/>
    </location>
</feature>
<proteinExistence type="predicted"/>
<evidence type="ECO:0000313" key="2">
    <source>
        <dbReference type="EMBL" id="EPB74453.1"/>
    </source>
</evidence>
<protein>
    <submittedName>
        <fullName evidence="2">Uncharacterized protein</fullName>
    </submittedName>
</protein>
<sequence length="81" mass="8725">MSTDTARSRRWAQIRADKPSGSKTAVNTINKAFTSVSRGCGERCSELCESVGYGHDQVDVVSSSGTHQKGFFLVTIQINAS</sequence>
<accession>A0A0D6LTD7</accession>
<organism evidence="2 3">
    <name type="scientific">Ancylostoma ceylanicum</name>
    <dbReference type="NCBI Taxonomy" id="53326"/>
    <lineage>
        <taxon>Eukaryota</taxon>
        <taxon>Metazoa</taxon>
        <taxon>Ecdysozoa</taxon>
        <taxon>Nematoda</taxon>
        <taxon>Chromadorea</taxon>
        <taxon>Rhabditida</taxon>
        <taxon>Rhabditina</taxon>
        <taxon>Rhabditomorpha</taxon>
        <taxon>Strongyloidea</taxon>
        <taxon>Ancylostomatidae</taxon>
        <taxon>Ancylostomatinae</taxon>
        <taxon>Ancylostoma</taxon>
    </lineage>
</organism>
<keyword evidence="3" id="KW-1185">Reference proteome</keyword>
<dbReference type="Proteomes" id="UP000054495">
    <property type="component" value="Unassembled WGS sequence"/>
</dbReference>
<dbReference type="EMBL" id="KE124942">
    <property type="protein sequence ID" value="EPB74453.1"/>
    <property type="molecule type" value="Genomic_DNA"/>
</dbReference>
<reference evidence="2 3" key="1">
    <citation type="submission" date="2013-05" db="EMBL/GenBank/DDBJ databases">
        <title>Draft genome of the parasitic nematode Anyclostoma ceylanicum.</title>
        <authorList>
            <person name="Mitreva M."/>
        </authorList>
    </citation>
    <scope>NUCLEOTIDE SEQUENCE [LARGE SCALE GENOMIC DNA]</scope>
</reference>